<evidence type="ECO:0000256" key="4">
    <source>
        <dbReference type="ARBA" id="ARBA00023040"/>
    </source>
</evidence>
<evidence type="ECO:0000256" key="5">
    <source>
        <dbReference type="ARBA" id="ARBA00023136"/>
    </source>
</evidence>
<keyword evidence="4" id="KW-0297">G-protein coupled receptor</keyword>
<keyword evidence="11" id="KW-1185">Reference proteome</keyword>
<dbReference type="InterPro" id="IPR017452">
    <property type="entry name" value="GPCR_Rhodpsn_7TM"/>
</dbReference>
<accession>A0A210R5C9</accession>
<dbReference type="PANTHER" id="PTHR45695">
    <property type="entry name" value="LEUCOKININ RECEPTOR-RELATED"/>
    <property type="match status" value="1"/>
</dbReference>
<feature type="transmembrane region" description="Helical" evidence="8">
    <location>
        <begin position="299"/>
        <end position="323"/>
    </location>
</feature>
<dbReference type="AlphaFoldDB" id="A0A210R5C9"/>
<reference evidence="10 11" key="1">
    <citation type="journal article" date="2017" name="Nat. Ecol. Evol.">
        <title>Scallop genome provides insights into evolution of bilaterian karyotype and development.</title>
        <authorList>
            <person name="Wang S."/>
            <person name="Zhang J."/>
            <person name="Jiao W."/>
            <person name="Li J."/>
            <person name="Xun X."/>
            <person name="Sun Y."/>
            <person name="Guo X."/>
            <person name="Huan P."/>
            <person name="Dong B."/>
            <person name="Zhang L."/>
            <person name="Hu X."/>
            <person name="Sun X."/>
            <person name="Wang J."/>
            <person name="Zhao C."/>
            <person name="Wang Y."/>
            <person name="Wang D."/>
            <person name="Huang X."/>
            <person name="Wang R."/>
            <person name="Lv J."/>
            <person name="Li Y."/>
            <person name="Zhang Z."/>
            <person name="Liu B."/>
            <person name="Lu W."/>
            <person name="Hui Y."/>
            <person name="Liang J."/>
            <person name="Zhou Z."/>
            <person name="Hou R."/>
            <person name="Li X."/>
            <person name="Liu Y."/>
            <person name="Li H."/>
            <person name="Ning X."/>
            <person name="Lin Y."/>
            <person name="Zhao L."/>
            <person name="Xing Q."/>
            <person name="Dou J."/>
            <person name="Li Y."/>
            <person name="Mao J."/>
            <person name="Guo H."/>
            <person name="Dou H."/>
            <person name="Li T."/>
            <person name="Mu C."/>
            <person name="Jiang W."/>
            <person name="Fu Q."/>
            <person name="Fu X."/>
            <person name="Miao Y."/>
            <person name="Liu J."/>
            <person name="Yu Q."/>
            <person name="Li R."/>
            <person name="Liao H."/>
            <person name="Li X."/>
            <person name="Kong Y."/>
            <person name="Jiang Z."/>
            <person name="Chourrout D."/>
            <person name="Li R."/>
            <person name="Bao Z."/>
        </authorList>
    </citation>
    <scope>NUCLEOTIDE SEQUENCE [LARGE SCALE GENOMIC DNA]</scope>
    <source>
        <strain evidence="10 11">PY_sf001</strain>
    </source>
</reference>
<dbReference type="Gene3D" id="1.20.1070.10">
    <property type="entry name" value="Rhodopsin 7-helix transmembrane proteins"/>
    <property type="match status" value="1"/>
</dbReference>
<proteinExistence type="predicted"/>
<evidence type="ECO:0000256" key="6">
    <source>
        <dbReference type="ARBA" id="ARBA00023170"/>
    </source>
</evidence>
<keyword evidence="5 8" id="KW-0472">Membrane</keyword>
<dbReference type="PANTHER" id="PTHR45695:SF9">
    <property type="entry name" value="LEUCOKININ RECEPTOR"/>
    <property type="match status" value="1"/>
</dbReference>
<evidence type="ECO:0000256" key="8">
    <source>
        <dbReference type="SAM" id="Phobius"/>
    </source>
</evidence>
<dbReference type="Pfam" id="PF00001">
    <property type="entry name" value="7tm_1"/>
    <property type="match status" value="1"/>
</dbReference>
<keyword evidence="2 8" id="KW-0812">Transmembrane</keyword>
<sequence>MSDVFVKITNDQSMESRDGLNSSSVSNSSGVDSLHDYGIPEGFQFILLVLYAVTCLVVLLGNGVICYTNYTIHSFRTVTNFFIVSLAITDIIMTIVCVPFSILSNLFFHYWPFWSFLCPIVGFVQMSSVLLRSFMLVAMTSDMYHVATRPLKSRLTTSRAKLLVMVICALSCLISLPTSIYSKIEYMPYEPGSQGLCVEKWPDDFVRSIYGVCIMMLQYFIPLIIMAFTYIHIGVIIWIKRTPGEANTRRDERLATSKKKTIKMIIVVVIAYLLSWLPLHMITIIGDLDQSIFDSQCVHMLWLTAHWLAFSNSGVNPVIFYWMNSKFRHHVLFCLRVVCCWQGKHQKRMVYREASYVKSNRHETGVTMTSYHCSTPSPSEIKESRFFCENELKDDCVRCDQV</sequence>
<protein>
    <submittedName>
        <fullName evidence="10">Neuropeptide Y receptor</fullName>
    </submittedName>
</protein>
<feature type="transmembrane region" description="Helical" evidence="8">
    <location>
        <begin position="43"/>
        <end position="67"/>
    </location>
</feature>
<dbReference type="InterPro" id="IPR000276">
    <property type="entry name" value="GPCR_Rhodpsn"/>
</dbReference>
<comment type="subcellular location">
    <subcellularLocation>
        <location evidence="1">Membrane</location>
        <topology evidence="1">Multi-pass membrane protein</topology>
    </subcellularLocation>
</comment>
<dbReference type="PRINTS" id="PR00237">
    <property type="entry name" value="GPCRRHODOPSN"/>
</dbReference>
<evidence type="ECO:0000313" key="10">
    <source>
        <dbReference type="EMBL" id="OWF56277.1"/>
    </source>
</evidence>
<dbReference type="Proteomes" id="UP000242188">
    <property type="component" value="Unassembled WGS sequence"/>
</dbReference>
<feature type="transmembrane region" description="Helical" evidence="8">
    <location>
        <begin position="209"/>
        <end position="239"/>
    </location>
</feature>
<keyword evidence="3 8" id="KW-1133">Transmembrane helix</keyword>
<feature type="transmembrane region" description="Helical" evidence="8">
    <location>
        <begin position="260"/>
        <end position="279"/>
    </location>
</feature>
<gene>
    <name evidence="10" type="ORF">KP79_PYT06123</name>
</gene>
<dbReference type="GO" id="GO:0004930">
    <property type="term" value="F:G protein-coupled receptor activity"/>
    <property type="evidence" value="ECO:0007669"/>
    <property type="project" value="UniProtKB-KW"/>
</dbReference>
<evidence type="ECO:0000256" key="3">
    <source>
        <dbReference type="ARBA" id="ARBA00022989"/>
    </source>
</evidence>
<organism evidence="10 11">
    <name type="scientific">Mizuhopecten yessoensis</name>
    <name type="common">Japanese scallop</name>
    <name type="synonym">Patinopecten yessoensis</name>
    <dbReference type="NCBI Taxonomy" id="6573"/>
    <lineage>
        <taxon>Eukaryota</taxon>
        <taxon>Metazoa</taxon>
        <taxon>Spiralia</taxon>
        <taxon>Lophotrochozoa</taxon>
        <taxon>Mollusca</taxon>
        <taxon>Bivalvia</taxon>
        <taxon>Autobranchia</taxon>
        <taxon>Pteriomorphia</taxon>
        <taxon>Pectinida</taxon>
        <taxon>Pectinoidea</taxon>
        <taxon>Pectinidae</taxon>
        <taxon>Mizuhopecten</taxon>
    </lineage>
</organism>
<dbReference type="EMBL" id="NEDP02000223">
    <property type="protein sequence ID" value="OWF56277.1"/>
    <property type="molecule type" value="Genomic_DNA"/>
</dbReference>
<keyword evidence="7" id="KW-0807">Transducer</keyword>
<evidence type="ECO:0000313" key="11">
    <source>
        <dbReference type="Proteomes" id="UP000242188"/>
    </source>
</evidence>
<name>A0A210R5C9_MIZYE</name>
<feature type="transmembrane region" description="Helical" evidence="8">
    <location>
        <begin position="114"/>
        <end position="139"/>
    </location>
</feature>
<evidence type="ECO:0000256" key="1">
    <source>
        <dbReference type="ARBA" id="ARBA00004141"/>
    </source>
</evidence>
<dbReference type="OrthoDB" id="10053194at2759"/>
<feature type="transmembrane region" description="Helical" evidence="8">
    <location>
        <begin position="160"/>
        <end position="181"/>
    </location>
</feature>
<feature type="transmembrane region" description="Helical" evidence="8">
    <location>
        <begin position="79"/>
        <end position="102"/>
    </location>
</feature>
<evidence type="ECO:0000256" key="2">
    <source>
        <dbReference type="ARBA" id="ARBA00022692"/>
    </source>
</evidence>
<dbReference type="SUPFAM" id="SSF81321">
    <property type="entry name" value="Family A G protein-coupled receptor-like"/>
    <property type="match status" value="1"/>
</dbReference>
<dbReference type="PROSITE" id="PS50262">
    <property type="entry name" value="G_PROTEIN_RECEP_F1_2"/>
    <property type="match status" value="1"/>
</dbReference>
<dbReference type="GO" id="GO:0005886">
    <property type="term" value="C:plasma membrane"/>
    <property type="evidence" value="ECO:0007669"/>
    <property type="project" value="TreeGrafter"/>
</dbReference>
<comment type="caution">
    <text evidence="10">The sequence shown here is derived from an EMBL/GenBank/DDBJ whole genome shotgun (WGS) entry which is preliminary data.</text>
</comment>
<keyword evidence="6 10" id="KW-0675">Receptor</keyword>
<feature type="domain" description="G-protein coupled receptors family 1 profile" evidence="9">
    <location>
        <begin position="61"/>
        <end position="320"/>
    </location>
</feature>
<evidence type="ECO:0000259" key="9">
    <source>
        <dbReference type="PROSITE" id="PS50262"/>
    </source>
</evidence>
<evidence type="ECO:0000256" key="7">
    <source>
        <dbReference type="ARBA" id="ARBA00023224"/>
    </source>
</evidence>